<name>A0AAV5R8T5_PICKL</name>
<dbReference type="AlphaFoldDB" id="A0AAV5R8T5"/>
<dbReference type="PANTHER" id="PTHR10537">
    <property type="entry name" value="DNA PRIMASE LARGE SUBUNIT"/>
    <property type="match status" value="1"/>
</dbReference>
<dbReference type="InterPro" id="IPR007238">
    <property type="entry name" value="DNA_primase_lsu_euk/arc"/>
</dbReference>
<keyword evidence="6 9" id="KW-0408">Iron</keyword>
<dbReference type="GO" id="GO:0003677">
    <property type="term" value="F:DNA binding"/>
    <property type="evidence" value="ECO:0007669"/>
    <property type="project" value="UniProtKB-UniRule"/>
</dbReference>
<evidence type="ECO:0000259" key="11">
    <source>
        <dbReference type="Pfam" id="PF04104"/>
    </source>
</evidence>
<sequence>MFKKAKRRTYGRRNADEPVTFLSGPDDQTLLKEYPDTLSFYKLPPTTEITLNEFELYAIDRLKILIEIGNLQSQGTKYTDLIKLMSERVKLLMPLHSTNTLEPELLLKERRKDHYSHFILRLAFCRNEELRRKFVNAETFLFKLRYSQLTKAEKQQFISKLDLVWGEVPDEEKESLKDKLIATHYNDIVMGFKQGTLGASSSYTQRSSYNEEDIWACIKNEKLSKLPWSDVPDLVSTRKVVLFKGYAYVPEFLQMNLLANEFSKFLEEQLLATLKLLPGLDEDERLVPILDNISKGYISSEFTGFAEGDIENDSEVHASNVKQFEKYFPACAHRLMDGLEDHHHLRYTGRQQFSLFLKGIGLGPNEALKFWQMMFTNGPGGITIEKFNKEYKYNIRHTYGLEGARISYKPWSCSLILSKPKPNKQEYHGCPYRDLQTDNLTALLKRMGMKDDGNLQKVIELSDSKEYQTACTKVFEVLNAENIQANMSKGLNVMEAQISHPNDYFNRALLYENRLHGESQAD</sequence>
<dbReference type="PANTHER" id="PTHR10537:SF3">
    <property type="entry name" value="DNA PRIMASE LARGE SUBUNIT"/>
    <property type="match status" value="1"/>
</dbReference>
<comment type="function">
    <text evidence="9">DNA primase is the polymerase that synthesizes small RNA primers for the Okazaki fragments made during discontinuous DNA replication.</text>
</comment>
<evidence type="ECO:0000256" key="10">
    <source>
        <dbReference type="PIRSR" id="PIRSR009449-1"/>
    </source>
</evidence>
<accession>A0AAV5R8T5</accession>
<evidence type="ECO:0000256" key="9">
    <source>
        <dbReference type="PIRNR" id="PIRNR009449"/>
    </source>
</evidence>
<feature type="binding site" evidence="10">
    <location>
        <position position="331"/>
    </location>
    <ligand>
        <name>[4Fe-4S] cluster</name>
        <dbReference type="ChEBI" id="CHEBI:49883"/>
    </ligand>
</feature>
<dbReference type="Proteomes" id="UP001378960">
    <property type="component" value="Unassembled WGS sequence"/>
</dbReference>
<gene>
    <name evidence="12" type="ORF">DAPK24_043630</name>
</gene>
<keyword evidence="4 9" id="KW-0235">DNA replication</keyword>
<protein>
    <recommendedName>
        <fullName evidence="9">DNA primase large subunit</fullName>
    </recommendedName>
</protein>
<evidence type="ECO:0000256" key="8">
    <source>
        <dbReference type="ARBA" id="ARBA00023125"/>
    </source>
</evidence>
<dbReference type="Pfam" id="PF04104">
    <property type="entry name" value="DNA_primase_lrg"/>
    <property type="match status" value="1"/>
</dbReference>
<dbReference type="GO" id="GO:0046872">
    <property type="term" value="F:metal ion binding"/>
    <property type="evidence" value="ECO:0007669"/>
    <property type="project" value="UniProtKB-UniRule"/>
</dbReference>
<organism evidence="12 13">
    <name type="scientific">Pichia kluyveri</name>
    <name type="common">Yeast</name>
    <dbReference type="NCBI Taxonomy" id="36015"/>
    <lineage>
        <taxon>Eukaryota</taxon>
        <taxon>Fungi</taxon>
        <taxon>Dikarya</taxon>
        <taxon>Ascomycota</taxon>
        <taxon>Saccharomycotina</taxon>
        <taxon>Pichiomycetes</taxon>
        <taxon>Pichiales</taxon>
        <taxon>Pichiaceae</taxon>
        <taxon>Pichia</taxon>
    </lineage>
</organism>
<dbReference type="Pfam" id="PF26466">
    <property type="entry name" value="DNA_primase_lrg_N"/>
    <property type="match status" value="1"/>
</dbReference>
<keyword evidence="7 9" id="KW-0411">Iron-sulfur</keyword>
<dbReference type="GO" id="GO:0051539">
    <property type="term" value="F:4 iron, 4 sulfur cluster binding"/>
    <property type="evidence" value="ECO:0007669"/>
    <property type="project" value="UniProtKB-UniRule"/>
</dbReference>
<dbReference type="EMBL" id="BTGB01000009">
    <property type="protein sequence ID" value="GMM47765.1"/>
    <property type="molecule type" value="Genomic_DNA"/>
</dbReference>
<dbReference type="GO" id="GO:0005658">
    <property type="term" value="C:alpha DNA polymerase:primase complex"/>
    <property type="evidence" value="ECO:0007669"/>
    <property type="project" value="TreeGrafter"/>
</dbReference>
<dbReference type="Gene3D" id="1.20.930.80">
    <property type="match status" value="1"/>
</dbReference>
<keyword evidence="2 9" id="KW-0004">4Fe-4S</keyword>
<feature type="domain" description="DNA primase large subunit C-terminal" evidence="11">
    <location>
        <begin position="325"/>
        <end position="505"/>
    </location>
</feature>
<feature type="binding site" evidence="10">
    <location>
        <position position="471"/>
    </location>
    <ligand>
        <name>[4Fe-4S] cluster</name>
        <dbReference type="ChEBI" id="CHEBI:49883"/>
    </ligand>
</feature>
<dbReference type="PIRSF" id="PIRSF009449">
    <property type="entry name" value="DNA_primase_large_subunit"/>
    <property type="match status" value="1"/>
</dbReference>
<dbReference type="GO" id="GO:0006270">
    <property type="term" value="P:DNA replication initiation"/>
    <property type="evidence" value="ECO:0007669"/>
    <property type="project" value="TreeGrafter"/>
</dbReference>
<reference evidence="12 13" key="1">
    <citation type="journal article" date="2023" name="Elife">
        <title>Identification of key yeast species and microbe-microbe interactions impacting larval growth of Drosophila in the wild.</title>
        <authorList>
            <person name="Mure A."/>
            <person name="Sugiura Y."/>
            <person name="Maeda R."/>
            <person name="Honda K."/>
            <person name="Sakurai N."/>
            <person name="Takahashi Y."/>
            <person name="Watada M."/>
            <person name="Katoh T."/>
            <person name="Gotoh A."/>
            <person name="Gotoh Y."/>
            <person name="Taniguchi I."/>
            <person name="Nakamura K."/>
            <person name="Hayashi T."/>
            <person name="Katayama T."/>
            <person name="Uemura T."/>
            <person name="Hattori Y."/>
        </authorList>
    </citation>
    <scope>NUCLEOTIDE SEQUENCE [LARGE SCALE GENOMIC DNA]</scope>
    <source>
        <strain evidence="12 13">PK-24</strain>
    </source>
</reference>
<evidence type="ECO:0000313" key="12">
    <source>
        <dbReference type="EMBL" id="GMM47765.1"/>
    </source>
</evidence>
<keyword evidence="5 9" id="KW-0479">Metal-binding</keyword>
<keyword evidence="3 9" id="KW-0639">Primosome</keyword>
<evidence type="ECO:0000256" key="4">
    <source>
        <dbReference type="ARBA" id="ARBA00022705"/>
    </source>
</evidence>
<dbReference type="InterPro" id="IPR058560">
    <property type="entry name" value="DNA_primase_C"/>
</dbReference>
<evidence type="ECO:0000256" key="6">
    <source>
        <dbReference type="ARBA" id="ARBA00023004"/>
    </source>
</evidence>
<evidence type="ECO:0000256" key="3">
    <source>
        <dbReference type="ARBA" id="ARBA00022515"/>
    </source>
</evidence>
<keyword evidence="13" id="KW-1185">Reference proteome</keyword>
<evidence type="ECO:0000313" key="13">
    <source>
        <dbReference type="Proteomes" id="UP001378960"/>
    </source>
</evidence>
<evidence type="ECO:0000256" key="1">
    <source>
        <dbReference type="ARBA" id="ARBA00010564"/>
    </source>
</evidence>
<dbReference type="GO" id="GO:0006269">
    <property type="term" value="P:DNA replication, synthesis of primer"/>
    <property type="evidence" value="ECO:0007669"/>
    <property type="project" value="UniProtKB-KW"/>
</dbReference>
<comment type="caution">
    <text evidence="12">The sequence shown here is derived from an EMBL/GenBank/DDBJ whole genome shotgun (WGS) entry which is preliminary data.</text>
</comment>
<evidence type="ECO:0000256" key="2">
    <source>
        <dbReference type="ARBA" id="ARBA00022485"/>
    </source>
</evidence>
<evidence type="ECO:0000256" key="7">
    <source>
        <dbReference type="ARBA" id="ARBA00023014"/>
    </source>
</evidence>
<feature type="binding site" evidence="10">
    <location>
        <position position="430"/>
    </location>
    <ligand>
        <name>[4Fe-4S] cluster</name>
        <dbReference type="ChEBI" id="CHEBI:49883"/>
    </ligand>
</feature>
<keyword evidence="8 9" id="KW-0238">DNA-binding</keyword>
<evidence type="ECO:0000256" key="5">
    <source>
        <dbReference type="ARBA" id="ARBA00022723"/>
    </source>
</evidence>
<comment type="cofactor">
    <cofactor evidence="9">
        <name>[4Fe-4S] cluster</name>
        <dbReference type="ChEBI" id="CHEBI:49883"/>
    </cofactor>
    <text evidence="9">Binds 1 [4Fe-4S] cluster.</text>
</comment>
<comment type="similarity">
    <text evidence="1 9">Belongs to the eukaryotic-type primase large subunit family.</text>
</comment>
<proteinExistence type="inferred from homology"/>
<dbReference type="InterPro" id="IPR016558">
    <property type="entry name" value="DNA_primase_lsu_euk"/>
</dbReference>
<dbReference type="CDD" id="cd07322">
    <property type="entry name" value="PriL_PriS_Eukaryotic"/>
    <property type="match status" value="1"/>
</dbReference>
<feature type="binding site" evidence="10">
    <location>
        <position position="413"/>
    </location>
    <ligand>
        <name>[4Fe-4S] cluster</name>
        <dbReference type="ChEBI" id="CHEBI:49883"/>
    </ligand>
</feature>